<comment type="caution">
    <text evidence="10">The sequence shown here is derived from an EMBL/GenBank/DDBJ whole genome shotgun (WGS) entry which is preliminary data.</text>
</comment>
<evidence type="ECO:0000256" key="4">
    <source>
        <dbReference type="ARBA" id="ARBA00022833"/>
    </source>
</evidence>
<dbReference type="GO" id="GO:0003677">
    <property type="term" value="F:DNA binding"/>
    <property type="evidence" value="ECO:0007669"/>
    <property type="project" value="InterPro"/>
</dbReference>
<keyword evidence="5" id="KW-0805">Transcription regulation</keyword>
<keyword evidence="11" id="KW-1185">Reference proteome</keyword>
<dbReference type="GO" id="GO:0009791">
    <property type="term" value="P:post-embryonic development"/>
    <property type="evidence" value="ECO:0007669"/>
    <property type="project" value="UniProtKB-ARBA"/>
</dbReference>
<dbReference type="PANTHER" id="PTHR46481:SF10">
    <property type="entry name" value="ZINC FINGER BED DOMAIN-CONTAINING PROTEIN 39"/>
    <property type="match status" value="1"/>
</dbReference>
<accession>A0AAP0QHU9</accession>
<dbReference type="InterPro" id="IPR036236">
    <property type="entry name" value="Znf_C2H2_sf"/>
</dbReference>
<evidence type="ECO:0000259" key="9">
    <source>
        <dbReference type="PROSITE" id="PS50808"/>
    </source>
</evidence>
<dbReference type="InterPro" id="IPR052035">
    <property type="entry name" value="ZnF_BED_domain_contain"/>
</dbReference>
<evidence type="ECO:0000313" key="11">
    <source>
        <dbReference type="Proteomes" id="UP001428341"/>
    </source>
</evidence>
<keyword evidence="3 8" id="KW-0863">Zinc-finger</keyword>
<dbReference type="SMART" id="SM00614">
    <property type="entry name" value="ZnF_BED"/>
    <property type="match status" value="1"/>
</dbReference>
<evidence type="ECO:0000256" key="6">
    <source>
        <dbReference type="ARBA" id="ARBA00023163"/>
    </source>
</evidence>
<evidence type="ECO:0000256" key="8">
    <source>
        <dbReference type="PROSITE-ProRule" id="PRU00027"/>
    </source>
</evidence>
<sequence length="180" mass="21357">MLDKMRKQETEKRKKVSDAWEHFTKIMVNEEQKAKCMHCSAILKARYQLGTSTLNRHVAFCFKKHQPKIDESLQGSLKVIKREDGTYGIDQNVLRILIARMVIMHELSLRFVEYIGFREMMAHANPVVKPMSRNILKSEILKLYQIEKVKTLHLWEKNHGRVAITTDLWKLVIRKRDIWL</sequence>
<comment type="subcellular location">
    <subcellularLocation>
        <location evidence="1">Nucleus</location>
    </subcellularLocation>
</comment>
<dbReference type="InterPro" id="IPR003656">
    <property type="entry name" value="Znf_BED"/>
</dbReference>
<evidence type="ECO:0000256" key="7">
    <source>
        <dbReference type="ARBA" id="ARBA00023242"/>
    </source>
</evidence>
<keyword evidence="6" id="KW-0804">Transcription</keyword>
<dbReference type="GO" id="GO:0008270">
    <property type="term" value="F:zinc ion binding"/>
    <property type="evidence" value="ECO:0007669"/>
    <property type="project" value="UniProtKB-KW"/>
</dbReference>
<evidence type="ECO:0000256" key="5">
    <source>
        <dbReference type="ARBA" id="ARBA00023015"/>
    </source>
</evidence>
<dbReference type="Proteomes" id="UP001428341">
    <property type="component" value="Unassembled WGS sequence"/>
</dbReference>
<organism evidence="10 11">
    <name type="scientific">Citrus x changshan-huyou</name>
    <dbReference type="NCBI Taxonomy" id="2935761"/>
    <lineage>
        <taxon>Eukaryota</taxon>
        <taxon>Viridiplantae</taxon>
        <taxon>Streptophyta</taxon>
        <taxon>Embryophyta</taxon>
        <taxon>Tracheophyta</taxon>
        <taxon>Spermatophyta</taxon>
        <taxon>Magnoliopsida</taxon>
        <taxon>eudicotyledons</taxon>
        <taxon>Gunneridae</taxon>
        <taxon>Pentapetalae</taxon>
        <taxon>rosids</taxon>
        <taxon>malvids</taxon>
        <taxon>Sapindales</taxon>
        <taxon>Rutaceae</taxon>
        <taxon>Aurantioideae</taxon>
        <taxon>Citrus</taxon>
    </lineage>
</organism>
<evidence type="ECO:0000256" key="2">
    <source>
        <dbReference type="ARBA" id="ARBA00022723"/>
    </source>
</evidence>
<dbReference type="GO" id="GO:0005634">
    <property type="term" value="C:nucleus"/>
    <property type="evidence" value="ECO:0007669"/>
    <property type="project" value="UniProtKB-SubCell"/>
</dbReference>
<dbReference type="SUPFAM" id="SSF57667">
    <property type="entry name" value="beta-beta-alpha zinc fingers"/>
    <property type="match status" value="1"/>
</dbReference>
<feature type="domain" description="BED-type" evidence="9">
    <location>
        <begin position="14"/>
        <end position="72"/>
    </location>
</feature>
<reference evidence="10 11" key="1">
    <citation type="submission" date="2024-05" db="EMBL/GenBank/DDBJ databases">
        <title>Haplotype-resolved chromosome-level genome assembly of Huyou (Citrus changshanensis).</title>
        <authorList>
            <person name="Miao C."/>
            <person name="Chen W."/>
            <person name="Wu Y."/>
            <person name="Wang L."/>
            <person name="Zhao S."/>
            <person name="Grierson D."/>
            <person name="Xu C."/>
            <person name="Chen K."/>
        </authorList>
    </citation>
    <scope>NUCLEOTIDE SEQUENCE [LARGE SCALE GENOMIC DNA]</scope>
    <source>
        <strain evidence="10">01-14</strain>
        <tissue evidence="10">Leaf</tissue>
    </source>
</reference>
<name>A0AAP0QHU9_9ROSI</name>
<keyword evidence="2" id="KW-0479">Metal-binding</keyword>
<proteinExistence type="predicted"/>
<gene>
    <name evidence="10" type="ORF">WN944_026670</name>
</gene>
<dbReference type="AlphaFoldDB" id="A0AAP0QHU9"/>
<keyword evidence="4" id="KW-0862">Zinc</keyword>
<evidence type="ECO:0000256" key="3">
    <source>
        <dbReference type="ARBA" id="ARBA00022771"/>
    </source>
</evidence>
<dbReference type="PANTHER" id="PTHR46481">
    <property type="entry name" value="ZINC FINGER BED DOMAIN-CONTAINING PROTEIN 4"/>
    <property type="match status" value="1"/>
</dbReference>
<dbReference type="PROSITE" id="PS50808">
    <property type="entry name" value="ZF_BED"/>
    <property type="match status" value="1"/>
</dbReference>
<evidence type="ECO:0000256" key="1">
    <source>
        <dbReference type="ARBA" id="ARBA00004123"/>
    </source>
</evidence>
<dbReference type="EMBL" id="JBCGBO010000024">
    <property type="protein sequence ID" value="KAK9183517.1"/>
    <property type="molecule type" value="Genomic_DNA"/>
</dbReference>
<keyword evidence="7" id="KW-0539">Nucleus</keyword>
<evidence type="ECO:0000313" key="10">
    <source>
        <dbReference type="EMBL" id="KAK9183517.1"/>
    </source>
</evidence>
<protein>
    <recommendedName>
        <fullName evidence="9">BED-type domain-containing protein</fullName>
    </recommendedName>
</protein>
<dbReference type="Pfam" id="PF02892">
    <property type="entry name" value="zf-BED"/>
    <property type="match status" value="1"/>
</dbReference>